<reference evidence="1" key="1">
    <citation type="journal article" date="2014" name="Int. J. Syst. Evol. Microbiol.">
        <title>Complete genome of a new Firmicutes species belonging to the dominant human colonic microbiota ('Ruminococcus bicirculans') reveals two chromosomes and a selective capacity to utilize plant glucans.</title>
        <authorList>
            <consortium name="NISC Comparative Sequencing Program"/>
            <person name="Wegmann U."/>
            <person name="Louis P."/>
            <person name="Goesmann A."/>
            <person name="Henrissat B."/>
            <person name="Duncan S.H."/>
            <person name="Flint H.J."/>
        </authorList>
    </citation>
    <scope>NUCLEOTIDE SEQUENCE</scope>
    <source>
        <strain evidence="1">NBRC 110608</strain>
    </source>
</reference>
<sequence length="239" mass="25804">MPADTYRAQVSLAREPRSALVLLDIDGTLVDSTYHHALAWQRAFRRHDLDFPFWRIHRSVGMGGDKLVGAVGGDEVEERLGDALREAWQEEFEPLSDEVRPLPGAHDLLRDLADRDIPAALASSGERVFAEKAMQQLGAASLVEALTSSADARESKPQPDLLAATLEEVPARRAVLVGDTPYDIEAASRAGLACVAVRSGGFADTELAEADAIVDGPADLVGFDWDPVLRDVGDADPRL</sequence>
<evidence type="ECO:0000313" key="1">
    <source>
        <dbReference type="EMBL" id="BDZ59839.1"/>
    </source>
</evidence>
<dbReference type="SFLD" id="SFLDG01129">
    <property type="entry name" value="C1.5:_HAD__Beta-PGM__Phosphata"/>
    <property type="match status" value="1"/>
</dbReference>
<dbReference type="PANTHER" id="PTHR43434:SF16">
    <property type="entry name" value="BLL8046 PROTEIN"/>
    <property type="match status" value="1"/>
</dbReference>
<dbReference type="EMBL" id="AP027735">
    <property type="protein sequence ID" value="BDZ59839.1"/>
    <property type="molecule type" value="Genomic_DNA"/>
</dbReference>
<evidence type="ECO:0008006" key="2">
    <source>
        <dbReference type="Google" id="ProtNLM"/>
    </source>
</evidence>
<dbReference type="Gene3D" id="3.40.50.1000">
    <property type="entry name" value="HAD superfamily/HAD-like"/>
    <property type="match status" value="1"/>
</dbReference>
<dbReference type="InterPro" id="IPR050155">
    <property type="entry name" value="HAD-like_hydrolase_sf"/>
</dbReference>
<organism evidence="1">
    <name type="scientific">Barrientosiimonas endolithica</name>
    <dbReference type="NCBI Taxonomy" id="1535208"/>
    <lineage>
        <taxon>Bacteria</taxon>
        <taxon>Bacillati</taxon>
        <taxon>Actinomycetota</taxon>
        <taxon>Actinomycetes</taxon>
        <taxon>Micrococcales</taxon>
        <taxon>Dermacoccaceae</taxon>
        <taxon>Barrientosiimonas</taxon>
    </lineage>
</organism>
<proteinExistence type="predicted"/>
<dbReference type="InterPro" id="IPR006439">
    <property type="entry name" value="HAD-SF_hydro_IA"/>
</dbReference>
<dbReference type="InterPro" id="IPR041492">
    <property type="entry name" value="HAD_2"/>
</dbReference>
<dbReference type="InterPro" id="IPR023198">
    <property type="entry name" value="PGP-like_dom2"/>
</dbReference>
<reference evidence="1" key="2">
    <citation type="submission" date="2023-02" db="EMBL/GenBank/DDBJ databases">
        <authorList>
            <person name="Sun Q."/>
            <person name="Mori K."/>
        </authorList>
    </citation>
    <scope>NUCLEOTIDE SEQUENCE</scope>
    <source>
        <strain evidence="1">NBRC 110608</strain>
    </source>
</reference>
<dbReference type="NCBIfam" id="TIGR01549">
    <property type="entry name" value="HAD-SF-IA-v1"/>
    <property type="match status" value="1"/>
</dbReference>
<gene>
    <name evidence="1" type="ORF">GCM10025872_34960</name>
</gene>
<dbReference type="SFLD" id="SFLDS00003">
    <property type="entry name" value="Haloacid_Dehalogenase"/>
    <property type="match status" value="1"/>
</dbReference>
<dbReference type="Gene3D" id="1.10.150.240">
    <property type="entry name" value="Putative phosphatase, domain 2"/>
    <property type="match status" value="1"/>
</dbReference>
<protein>
    <recommendedName>
        <fullName evidence="2">HAD family hydrolase</fullName>
    </recommendedName>
</protein>
<dbReference type="PANTHER" id="PTHR43434">
    <property type="entry name" value="PHOSPHOGLYCOLATE PHOSPHATASE"/>
    <property type="match status" value="1"/>
</dbReference>
<name>A0ABN6YQY9_9MICO</name>
<dbReference type="SUPFAM" id="SSF56784">
    <property type="entry name" value="HAD-like"/>
    <property type="match status" value="1"/>
</dbReference>
<dbReference type="InterPro" id="IPR023214">
    <property type="entry name" value="HAD_sf"/>
</dbReference>
<dbReference type="Pfam" id="PF13419">
    <property type="entry name" value="HAD_2"/>
    <property type="match status" value="1"/>
</dbReference>
<accession>A0ABN6YQY9</accession>
<dbReference type="InterPro" id="IPR036412">
    <property type="entry name" value="HAD-like_sf"/>
</dbReference>